<comment type="caution">
    <text evidence="4">The sequence shown here is derived from an EMBL/GenBank/DDBJ whole genome shotgun (WGS) entry which is preliminary data.</text>
</comment>
<dbReference type="Proteomes" id="UP000677228">
    <property type="component" value="Unassembled WGS sequence"/>
</dbReference>
<dbReference type="PANTHER" id="PTHR40407:SF1">
    <property type="entry name" value="HEPARAN-ALPHA-GLUCOSAMINIDE N-ACETYLTRANSFERASE CATALYTIC DOMAIN-CONTAINING PROTEIN"/>
    <property type="match status" value="1"/>
</dbReference>
<dbReference type="EMBL" id="CAJOBA010002836">
    <property type="protein sequence ID" value="CAF3661186.1"/>
    <property type="molecule type" value="Genomic_DNA"/>
</dbReference>
<feature type="transmembrane region" description="Helical" evidence="2">
    <location>
        <begin position="94"/>
        <end position="115"/>
    </location>
</feature>
<feature type="transmembrane region" description="Helical" evidence="2">
    <location>
        <begin position="175"/>
        <end position="196"/>
    </location>
</feature>
<keyword evidence="2" id="KW-1133">Transmembrane helix</keyword>
<dbReference type="AlphaFoldDB" id="A0A8S2HM11"/>
<protein>
    <recommendedName>
        <fullName evidence="6">Heparan-alpha-glucosaminide N-acetyltransferase catalytic domain-containing protein</fullName>
    </recommendedName>
</protein>
<feature type="region of interest" description="Disordered" evidence="1">
    <location>
        <begin position="1"/>
        <end position="22"/>
    </location>
</feature>
<evidence type="ECO:0000313" key="3">
    <source>
        <dbReference type="EMBL" id="CAF0876865.1"/>
    </source>
</evidence>
<evidence type="ECO:0000313" key="5">
    <source>
        <dbReference type="Proteomes" id="UP000682733"/>
    </source>
</evidence>
<evidence type="ECO:0000256" key="1">
    <source>
        <dbReference type="SAM" id="MobiDB-lite"/>
    </source>
</evidence>
<proteinExistence type="predicted"/>
<feature type="transmembrane region" description="Helical" evidence="2">
    <location>
        <begin position="208"/>
        <end position="230"/>
    </location>
</feature>
<gene>
    <name evidence="3" type="ORF">OVA965_LOCUS8417</name>
    <name evidence="4" type="ORF">TMI583_LOCUS8413</name>
</gene>
<dbReference type="EMBL" id="CAJNOK010002835">
    <property type="protein sequence ID" value="CAF0876865.1"/>
    <property type="molecule type" value="Genomic_DNA"/>
</dbReference>
<feature type="compositionally biased region" description="Low complexity" evidence="1">
    <location>
        <begin position="1"/>
        <end position="14"/>
    </location>
</feature>
<feature type="transmembrane region" description="Helical" evidence="2">
    <location>
        <begin position="136"/>
        <end position="155"/>
    </location>
</feature>
<evidence type="ECO:0008006" key="6">
    <source>
        <dbReference type="Google" id="ProtNLM"/>
    </source>
</evidence>
<name>A0A8S2HM11_9BILA</name>
<evidence type="ECO:0000256" key="2">
    <source>
        <dbReference type="SAM" id="Phobius"/>
    </source>
</evidence>
<dbReference type="Proteomes" id="UP000682733">
    <property type="component" value="Unassembled WGS sequence"/>
</dbReference>
<sequence>MQLLHDPSLLSPPSTNVVQTEATPTVTTRAVIERNTSRLLSLDLLRGLIIIVMVWDHSRDFVCDGKLPKDRNNEDWNGPLPTYDNNVGLFLQRWLTHFCAPGFFWLMGIGMTFFSTSRSKRGWSNWQIVKHFQIRGLFLLFCDRVVNIPWYVFLYRKSTSTRSDPLGGLISLFEVLTSLGLTMMICGLLLLCIEYLSKKIKIFMLQGGQIFCMLLGGVFFVISNIVVIHYQDGDPKVKPFPRIVDPTKTFPQCLVRFLVLPGS</sequence>
<organism evidence="4 5">
    <name type="scientific">Didymodactylos carnosus</name>
    <dbReference type="NCBI Taxonomy" id="1234261"/>
    <lineage>
        <taxon>Eukaryota</taxon>
        <taxon>Metazoa</taxon>
        <taxon>Spiralia</taxon>
        <taxon>Gnathifera</taxon>
        <taxon>Rotifera</taxon>
        <taxon>Eurotatoria</taxon>
        <taxon>Bdelloidea</taxon>
        <taxon>Philodinida</taxon>
        <taxon>Philodinidae</taxon>
        <taxon>Didymodactylos</taxon>
    </lineage>
</organism>
<keyword evidence="2" id="KW-0472">Membrane</keyword>
<accession>A0A8S2HM11</accession>
<evidence type="ECO:0000313" key="4">
    <source>
        <dbReference type="EMBL" id="CAF3661186.1"/>
    </source>
</evidence>
<reference evidence="4" key="1">
    <citation type="submission" date="2021-02" db="EMBL/GenBank/DDBJ databases">
        <authorList>
            <person name="Nowell W R."/>
        </authorList>
    </citation>
    <scope>NUCLEOTIDE SEQUENCE</scope>
</reference>
<dbReference type="PANTHER" id="PTHR40407">
    <property type="entry name" value="MEMBRANE PROTEIN-LIKE PROTEIN"/>
    <property type="match status" value="1"/>
</dbReference>
<keyword evidence="2" id="KW-0812">Transmembrane</keyword>